<keyword evidence="9" id="KW-1185">Reference proteome</keyword>
<dbReference type="GO" id="GO:0022857">
    <property type="term" value="F:transmembrane transporter activity"/>
    <property type="evidence" value="ECO:0007669"/>
    <property type="project" value="InterPro"/>
</dbReference>
<dbReference type="InterPro" id="IPR008969">
    <property type="entry name" value="CarboxyPept-like_regulatory"/>
</dbReference>
<feature type="domain" description="Major facilitator superfamily (MFS) profile" evidence="7">
    <location>
        <begin position="13"/>
        <end position="464"/>
    </location>
</feature>
<dbReference type="PANTHER" id="PTHR42718">
    <property type="entry name" value="MAJOR FACILITATOR SUPERFAMILY MULTIDRUG TRANSPORTER MFSC"/>
    <property type="match status" value="1"/>
</dbReference>
<dbReference type="Pfam" id="PF07690">
    <property type="entry name" value="MFS_1"/>
    <property type="match status" value="1"/>
</dbReference>
<dbReference type="PANTHER" id="PTHR42718:SF35">
    <property type="entry name" value="BLL0718 PROTEIN"/>
    <property type="match status" value="1"/>
</dbReference>
<gene>
    <name evidence="8" type="ORF">NONO_c21330</name>
</gene>
<dbReference type="Proteomes" id="UP000019150">
    <property type="component" value="Chromosome"/>
</dbReference>
<evidence type="ECO:0000256" key="2">
    <source>
        <dbReference type="ARBA" id="ARBA00022692"/>
    </source>
</evidence>
<keyword evidence="4 6" id="KW-0472">Membrane</keyword>
<feature type="transmembrane region" description="Helical" evidence="6">
    <location>
        <begin position="223"/>
        <end position="247"/>
    </location>
</feature>
<reference evidence="8 9" key="1">
    <citation type="journal article" date="2014" name="Appl. Environ. Microbiol.">
        <title>Insights into the Microbial Degradation of Rubber and Gutta-Percha by Analysis of the Complete Genome of Nocardia nova SH22a.</title>
        <authorList>
            <person name="Luo Q."/>
            <person name="Hiessl S."/>
            <person name="Poehlein A."/>
            <person name="Daniel R."/>
            <person name="Steinbuchel A."/>
        </authorList>
    </citation>
    <scope>NUCLEOTIDE SEQUENCE [LARGE SCALE GENOMIC DNA]</scope>
    <source>
        <strain evidence="8">SH22a</strain>
    </source>
</reference>
<evidence type="ECO:0000256" key="4">
    <source>
        <dbReference type="ARBA" id="ARBA00023136"/>
    </source>
</evidence>
<feature type="transmembrane region" description="Helical" evidence="6">
    <location>
        <begin position="48"/>
        <end position="66"/>
    </location>
</feature>
<feature type="transmembrane region" description="Helical" evidence="6">
    <location>
        <begin position="337"/>
        <end position="357"/>
    </location>
</feature>
<dbReference type="STRING" id="1415166.NONO_c21330"/>
<feature type="transmembrane region" description="Helical" evidence="6">
    <location>
        <begin position="198"/>
        <end position="217"/>
    </location>
</feature>
<feature type="transmembrane region" description="Helical" evidence="6">
    <location>
        <begin position="410"/>
        <end position="432"/>
    </location>
</feature>
<proteinExistence type="predicted"/>
<dbReference type="eggNOG" id="COG4932">
    <property type="taxonomic scope" value="Bacteria"/>
</dbReference>
<dbReference type="SUPFAM" id="SSF103473">
    <property type="entry name" value="MFS general substrate transporter"/>
    <property type="match status" value="2"/>
</dbReference>
<dbReference type="eggNOG" id="COG2814">
    <property type="taxonomic scope" value="Bacteria"/>
</dbReference>
<dbReference type="EMBL" id="CP006850">
    <property type="protein sequence ID" value="AHH16931.1"/>
    <property type="molecule type" value="Genomic_DNA"/>
</dbReference>
<protein>
    <submittedName>
        <fullName evidence="8">Major facilitator superfamily transporter</fullName>
    </submittedName>
</protein>
<dbReference type="CDD" id="cd17504">
    <property type="entry name" value="MFS_MMR_MDR_like"/>
    <property type="match status" value="1"/>
</dbReference>
<keyword evidence="2 6" id="KW-0812">Transmembrane</keyword>
<feature type="transmembrane region" description="Helical" evidence="6">
    <location>
        <begin position="267"/>
        <end position="286"/>
    </location>
</feature>
<accession>W5TI85</accession>
<name>W5TI85_9NOCA</name>
<evidence type="ECO:0000313" key="8">
    <source>
        <dbReference type="EMBL" id="AHH16931.1"/>
    </source>
</evidence>
<dbReference type="AlphaFoldDB" id="W5TI85"/>
<evidence type="ECO:0000256" key="5">
    <source>
        <dbReference type="SAM" id="MobiDB-lite"/>
    </source>
</evidence>
<feature type="transmembrane region" description="Helical" evidence="6">
    <location>
        <begin position="166"/>
        <end position="186"/>
    </location>
</feature>
<evidence type="ECO:0000313" key="9">
    <source>
        <dbReference type="Proteomes" id="UP000019150"/>
    </source>
</evidence>
<dbReference type="PATRIC" id="fig|1415166.3.peg.2167"/>
<dbReference type="GO" id="GO:0005886">
    <property type="term" value="C:plasma membrane"/>
    <property type="evidence" value="ECO:0007669"/>
    <property type="project" value="UniProtKB-SubCell"/>
</dbReference>
<dbReference type="SUPFAM" id="SSF49464">
    <property type="entry name" value="Carboxypeptidase regulatory domain-like"/>
    <property type="match status" value="2"/>
</dbReference>
<feature type="compositionally biased region" description="Basic and acidic residues" evidence="5">
    <location>
        <begin position="800"/>
        <end position="809"/>
    </location>
</feature>
<feature type="transmembrane region" description="Helical" evidence="6">
    <location>
        <begin position="306"/>
        <end position="325"/>
    </location>
</feature>
<sequence length="809" mass="81340">MEKARSAGHSGGILAVLAFAGIVASLTQTLVVPLLGQLPQLLDTSASNATWVVTASLLAAAVTTPVSGRLGDLYGKRLVLLASTVPLLAGSVICAVSSSLWPMIIGRGLQGMSAGIVPVGIAALRDLLPRERLGSGIALISSSLGIGGALGLPLAAAVIQYSSWRVLFWGMAVLAVVVAGLIFALIPATAPSGATGRFDVLGALGLGAGLVCLLLAVSKGSGWGWGSGLTIGLFVAAVVVLLLWGWWELSTRAPLVDLRVTARPQVLLTNGASMVVGMAMYAQSLVMPQLLQLPKATGYGLGQSMMAMGLWMAPAGLMMMLVSPVGARLSARSGPKITLITGCVVIAAGYGSSMALMGSTWGLLVVSLIINTGVGFAYGAMPALVMAAVPQSETAAANSFNTLMRSIGTSVAAAVVGAVLAQMTISLGGHAIASENGFRVSLLIGCGVAVIGAVVAAFIPAMRPAAVSGTVPAAMDSGAIAGTAASGPVPGATASGAISMATGSGTAAAASEYGTGSANTEFAAAAEPPRQPLTTGPVAFGRVRDTRGTALPNAVLTLISTAGRQIDRTVSAADGYFELTATEPGSYVLIASTDGRRPDASTVSLGSMPVPCEVTLTAMAGLTGTVTRGDDGAPVPDARVSALDIRGEVLASTATGADGEFGLPELPGGDVTVAVSAAGYHPSALSVHATDSDTTWLEIVLHPSARVRGVVRATDGTPLPDARVTLTDWVGNVIDSLITGPDGAYTFADLDEGTYTLVASGYAPVHNAVVVRDRGRDLDIELGHGLPADDAEHQPVAAHHAAEHRDTHG</sequence>
<evidence type="ECO:0000256" key="6">
    <source>
        <dbReference type="SAM" id="Phobius"/>
    </source>
</evidence>
<dbReference type="Pfam" id="PF13620">
    <property type="entry name" value="CarboxypepD_reg"/>
    <property type="match status" value="3"/>
</dbReference>
<comment type="subcellular location">
    <subcellularLocation>
        <location evidence="1">Cell membrane</location>
        <topology evidence="1">Multi-pass membrane protein</topology>
    </subcellularLocation>
</comment>
<dbReference type="Gene3D" id="1.20.1250.20">
    <property type="entry name" value="MFS general substrate transporter like domains"/>
    <property type="match status" value="1"/>
</dbReference>
<evidence type="ECO:0000259" key="7">
    <source>
        <dbReference type="PROSITE" id="PS50850"/>
    </source>
</evidence>
<dbReference type="InterPro" id="IPR011701">
    <property type="entry name" value="MFS"/>
</dbReference>
<feature type="transmembrane region" description="Helical" evidence="6">
    <location>
        <begin position="78"/>
        <end position="98"/>
    </location>
</feature>
<dbReference type="InterPro" id="IPR020846">
    <property type="entry name" value="MFS_dom"/>
</dbReference>
<evidence type="ECO:0000256" key="3">
    <source>
        <dbReference type="ARBA" id="ARBA00022989"/>
    </source>
</evidence>
<feature type="transmembrane region" description="Helical" evidence="6">
    <location>
        <begin position="136"/>
        <end position="160"/>
    </location>
</feature>
<dbReference type="PROSITE" id="PS50850">
    <property type="entry name" value="MFS"/>
    <property type="match status" value="1"/>
</dbReference>
<dbReference type="HOGENOM" id="CLU_000960_11_1_11"/>
<dbReference type="Gene3D" id="1.20.1720.10">
    <property type="entry name" value="Multidrug resistance protein D"/>
    <property type="match status" value="1"/>
</dbReference>
<feature type="transmembrane region" description="Helical" evidence="6">
    <location>
        <begin position="438"/>
        <end position="459"/>
    </location>
</feature>
<dbReference type="InterPro" id="IPR036259">
    <property type="entry name" value="MFS_trans_sf"/>
</dbReference>
<feature type="transmembrane region" description="Helical" evidence="6">
    <location>
        <begin position="363"/>
        <end position="389"/>
    </location>
</feature>
<organism evidence="8 9">
    <name type="scientific">Nocardia nova SH22a</name>
    <dbReference type="NCBI Taxonomy" id="1415166"/>
    <lineage>
        <taxon>Bacteria</taxon>
        <taxon>Bacillati</taxon>
        <taxon>Actinomycetota</taxon>
        <taxon>Actinomycetes</taxon>
        <taxon>Mycobacteriales</taxon>
        <taxon>Nocardiaceae</taxon>
        <taxon>Nocardia</taxon>
    </lineage>
</organism>
<dbReference type="SUPFAM" id="SSF49478">
    <property type="entry name" value="Cna protein B-type domain"/>
    <property type="match status" value="1"/>
</dbReference>
<keyword evidence="3 6" id="KW-1133">Transmembrane helix</keyword>
<feature type="region of interest" description="Disordered" evidence="5">
    <location>
        <begin position="784"/>
        <end position="809"/>
    </location>
</feature>
<evidence type="ECO:0000256" key="1">
    <source>
        <dbReference type="ARBA" id="ARBA00004651"/>
    </source>
</evidence>
<dbReference type="KEGG" id="nno:NONO_c21330"/>
<feature type="transmembrane region" description="Helical" evidence="6">
    <location>
        <begin position="12"/>
        <end position="36"/>
    </location>
</feature>
<dbReference type="Gene3D" id="2.60.40.1120">
    <property type="entry name" value="Carboxypeptidase-like, regulatory domain"/>
    <property type="match status" value="3"/>
</dbReference>